<dbReference type="Proteomes" id="UP000183508">
    <property type="component" value="Unassembled WGS sequence"/>
</dbReference>
<dbReference type="eggNOG" id="COG0389">
    <property type="taxonomic scope" value="Bacteria"/>
</dbReference>
<dbReference type="RefSeq" id="WP_074948934.1">
    <property type="nucleotide sequence ID" value="NZ_FPBV01000001.1"/>
</dbReference>
<proteinExistence type="predicted"/>
<dbReference type="SUPFAM" id="SSF56672">
    <property type="entry name" value="DNA/RNA polymerases"/>
    <property type="match status" value="1"/>
</dbReference>
<reference evidence="2" key="1">
    <citation type="submission" date="2016-10" db="EMBL/GenBank/DDBJ databases">
        <authorList>
            <person name="Varghese N."/>
        </authorList>
    </citation>
    <scope>NUCLEOTIDE SEQUENCE [LARGE SCALE GENOMIC DNA]</scope>
    <source>
        <strain evidence="2">DSM 17980</strain>
    </source>
</reference>
<protein>
    <submittedName>
        <fullName evidence="1">Nucleotidyltransferase/DNA polymerase involved in DNA repair</fullName>
    </submittedName>
</protein>
<dbReference type="STRING" id="392015.SAMN05421543_101359"/>
<keyword evidence="1" id="KW-0808">Transferase</keyword>
<dbReference type="InterPro" id="IPR043502">
    <property type="entry name" value="DNA/RNA_pol_sf"/>
</dbReference>
<dbReference type="OrthoDB" id="2370212at2"/>
<name>A0A1I7FNE8_9BACL</name>
<dbReference type="Gene3D" id="1.10.150.20">
    <property type="entry name" value="5' to 3' exonuclease, C-terminal subdomain"/>
    <property type="match status" value="1"/>
</dbReference>
<evidence type="ECO:0000313" key="2">
    <source>
        <dbReference type="Proteomes" id="UP000183508"/>
    </source>
</evidence>
<organism evidence="1 2">
    <name type="scientific">Alicyclobacillus macrosporangiidus</name>
    <dbReference type="NCBI Taxonomy" id="392015"/>
    <lineage>
        <taxon>Bacteria</taxon>
        <taxon>Bacillati</taxon>
        <taxon>Bacillota</taxon>
        <taxon>Bacilli</taxon>
        <taxon>Bacillales</taxon>
        <taxon>Alicyclobacillaceae</taxon>
        <taxon>Alicyclobacillus</taxon>
    </lineage>
</organism>
<gene>
    <name evidence="1" type="ORF">SAMN05421543_101359</name>
</gene>
<dbReference type="EMBL" id="FPBV01000001">
    <property type="protein sequence ID" value="SFU37713.1"/>
    <property type="molecule type" value="Genomic_DNA"/>
</dbReference>
<keyword evidence="2" id="KW-1185">Reference proteome</keyword>
<sequence length="444" mass="48223">MRFTLFGEVEGVLAESTAPLWASVGAGGVSDASLSARRQGVRPGMRPAEAQALVPGLVLCAEADRPTTVMETVWARLWQCSPWLETVGKNAFYLQIPGQKPPIEEVRELLRALDGLLNEHQQLRTALAEHPLLARALLMASRHHKIPGVQSVRVGRQVWVISPGVRAWGAHALGQGAETLKVKEPPVNTAWAGRLPIEALWPLPAATRVALRQLGVECWADLAAVPAAQLKRRFGPDALAWRAWLTPAPGGAIAVNYPPASRRAAWRAPAGEAARGAAVEQVWEHLVRRLSEQLQRDGIGALKVGAVWEAGTEIGRWERPQRRPLHTPESLHAALAPGREAVDRMALAGLSGLEVYASDLRPLEAVQARLDDFMRTGGAERARLRQPGGSAPRRRERMAAVKKVVHQINRKYPAAVRLGVTAGFRERRMQAVLDAAAPTGVSEV</sequence>
<dbReference type="GO" id="GO:0016740">
    <property type="term" value="F:transferase activity"/>
    <property type="evidence" value="ECO:0007669"/>
    <property type="project" value="UniProtKB-KW"/>
</dbReference>
<accession>A0A1I7FNE8</accession>
<dbReference type="AlphaFoldDB" id="A0A1I7FNE8"/>
<evidence type="ECO:0000313" key="1">
    <source>
        <dbReference type="EMBL" id="SFU37713.1"/>
    </source>
</evidence>
<dbReference type="Gene3D" id="3.40.1170.60">
    <property type="match status" value="1"/>
</dbReference>